<evidence type="ECO:0008006" key="3">
    <source>
        <dbReference type="Google" id="ProtNLM"/>
    </source>
</evidence>
<dbReference type="AlphaFoldDB" id="A0A2H3KIB8"/>
<gene>
    <name evidence="1" type="ORF">A9Q02_03730</name>
</gene>
<evidence type="ECO:0000313" key="2">
    <source>
        <dbReference type="Proteomes" id="UP000220922"/>
    </source>
</evidence>
<dbReference type="RefSeq" id="WP_097654201.1">
    <property type="nucleotide sequence ID" value="NZ_LYXE01000127.1"/>
</dbReference>
<dbReference type="OrthoDB" id="163715at2"/>
<organism evidence="1 2">
    <name type="scientific">Candidatus Chloroploca asiatica</name>
    <dbReference type="NCBI Taxonomy" id="1506545"/>
    <lineage>
        <taxon>Bacteria</taxon>
        <taxon>Bacillati</taxon>
        <taxon>Chloroflexota</taxon>
        <taxon>Chloroflexia</taxon>
        <taxon>Chloroflexales</taxon>
        <taxon>Chloroflexineae</taxon>
        <taxon>Oscillochloridaceae</taxon>
        <taxon>Candidatus Chloroploca</taxon>
    </lineage>
</organism>
<evidence type="ECO:0000313" key="1">
    <source>
        <dbReference type="EMBL" id="PDV97574.1"/>
    </source>
</evidence>
<protein>
    <recommendedName>
        <fullName evidence="3">HTH cro/C1-type domain-containing protein</fullName>
    </recommendedName>
</protein>
<reference evidence="1 2" key="1">
    <citation type="submission" date="2016-05" db="EMBL/GenBank/DDBJ databases">
        <authorList>
            <person name="Lavstsen T."/>
            <person name="Jespersen J.S."/>
        </authorList>
    </citation>
    <scope>NUCLEOTIDE SEQUENCE [LARGE SCALE GENOMIC DNA]</scope>
    <source>
        <strain evidence="1 2">B7-9</strain>
    </source>
</reference>
<comment type="caution">
    <text evidence="1">The sequence shown here is derived from an EMBL/GenBank/DDBJ whole genome shotgun (WGS) entry which is preliminary data.</text>
</comment>
<dbReference type="EMBL" id="LYXE01000127">
    <property type="protein sequence ID" value="PDV97574.1"/>
    <property type="molecule type" value="Genomic_DNA"/>
</dbReference>
<accession>A0A2H3KIB8</accession>
<sequence>MRNGNYENLSVDAVARRLPESREYLREARIDRTTRMSLREAANATGTNSDELLAQIEARLRREARRTHIQPVEFVMVYEEEDEMSFV</sequence>
<keyword evidence="2" id="KW-1185">Reference proteome</keyword>
<name>A0A2H3KIB8_9CHLR</name>
<dbReference type="Proteomes" id="UP000220922">
    <property type="component" value="Unassembled WGS sequence"/>
</dbReference>
<proteinExistence type="predicted"/>